<comment type="catalytic activity">
    <reaction evidence="8">
        <text>dTMP + ATP = dTDP + ADP</text>
        <dbReference type="Rhea" id="RHEA:13517"/>
        <dbReference type="ChEBI" id="CHEBI:30616"/>
        <dbReference type="ChEBI" id="CHEBI:58369"/>
        <dbReference type="ChEBI" id="CHEBI:63528"/>
        <dbReference type="ChEBI" id="CHEBI:456216"/>
        <dbReference type="EC" id="2.7.4.9"/>
    </reaction>
</comment>
<dbReference type="AlphaFoldDB" id="A0A0Q4AX66"/>
<name>A0A0Q4AX66_9BACT</name>
<comment type="function">
    <text evidence="8">Phosphorylation of dTMP to form dTDP in both de novo and salvage pathways of dTTP synthesis.</text>
</comment>
<reference evidence="10" key="1">
    <citation type="submission" date="2015-08" db="EMBL/GenBank/DDBJ databases">
        <title>Candidatus Bacteriodes Periocalifornicus.</title>
        <authorList>
            <person name="McLean J.S."/>
            <person name="Kelley S."/>
        </authorList>
    </citation>
    <scope>NUCLEOTIDE SEQUENCE [LARGE SCALE GENOMIC DNA]</scope>
    <source>
        <strain evidence="10">12B</strain>
    </source>
</reference>
<dbReference type="Gene3D" id="3.40.50.300">
    <property type="entry name" value="P-loop containing nucleotide triphosphate hydrolases"/>
    <property type="match status" value="1"/>
</dbReference>
<dbReference type="EMBL" id="LIIK01000034">
    <property type="protein sequence ID" value="KQM08510.1"/>
    <property type="molecule type" value="Genomic_DNA"/>
</dbReference>
<dbReference type="GO" id="GO:0004798">
    <property type="term" value="F:dTMP kinase activity"/>
    <property type="evidence" value="ECO:0007669"/>
    <property type="project" value="UniProtKB-UniRule"/>
</dbReference>
<keyword evidence="11" id="KW-1185">Reference proteome</keyword>
<keyword evidence="7 8" id="KW-0067">ATP-binding</keyword>
<sequence>MPLVVLEGGDGVGKSTQFQLLRERLEAEGYRVQGLHFPRLDTWPYGDLIASFLRGEFGGLESVHPRLVALLYAGDRAEAKGMLEEWLAAGAVVLLDRYYASNLAYQAAKVQGSAGQRRLIEWMLKLELQYFGIPAASVTIYLDAPRRFTDATLAHRASDEVRDYLEGQADIHEQNADYQDRVRAVFRSLGDFIAEYHVVDCAADDGGLLPRTQIATRIWEVVARYL</sequence>
<keyword evidence="6 8" id="KW-0418">Kinase</keyword>
<dbReference type="GO" id="GO:0006235">
    <property type="term" value="P:dTTP biosynthetic process"/>
    <property type="evidence" value="ECO:0007669"/>
    <property type="project" value="UniProtKB-UniRule"/>
</dbReference>
<dbReference type="STRING" id="1702214.AL399_06890"/>
<dbReference type="GO" id="GO:0006227">
    <property type="term" value="P:dUDP biosynthetic process"/>
    <property type="evidence" value="ECO:0007669"/>
    <property type="project" value="TreeGrafter"/>
</dbReference>
<dbReference type="GO" id="GO:0004550">
    <property type="term" value="F:nucleoside diphosphate kinase activity"/>
    <property type="evidence" value="ECO:0007669"/>
    <property type="project" value="TreeGrafter"/>
</dbReference>
<dbReference type="InterPro" id="IPR027417">
    <property type="entry name" value="P-loop_NTPase"/>
</dbReference>
<keyword evidence="5 8" id="KW-0547">Nucleotide-binding</keyword>
<gene>
    <name evidence="8" type="primary">tmk</name>
    <name evidence="10" type="ORF">AL399_06890</name>
</gene>
<evidence type="ECO:0000256" key="4">
    <source>
        <dbReference type="ARBA" id="ARBA00022727"/>
    </source>
</evidence>
<dbReference type="SUPFAM" id="SSF52540">
    <property type="entry name" value="P-loop containing nucleoside triphosphate hydrolases"/>
    <property type="match status" value="1"/>
</dbReference>
<evidence type="ECO:0000256" key="6">
    <source>
        <dbReference type="ARBA" id="ARBA00022777"/>
    </source>
</evidence>
<feature type="domain" description="Thymidylate kinase-like" evidence="9">
    <location>
        <begin position="6"/>
        <end position="200"/>
    </location>
</feature>
<dbReference type="HAMAP" id="MF_00165">
    <property type="entry name" value="Thymidylate_kinase"/>
    <property type="match status" value="1"/>
</dbReference>
<evidence type="ECO:0000313" key="10">
    <source>
        <dbReference type="EMBL" id="KQM08510.1"/>
    </source>
</evidence>
<evidence type="ECO:0000259" key="9">
    <source>
        <dbReference type="Pfam" id="PF02223"/>
    </source>
</evidence>
<dbReference type="EC" id="2.7.4.9" evidence="8"/>
<evidence type="ECO:0000256" key="1">
    <source>
        <dbReference type="ARBA" id="ARBA00004992"/>
    </source>
</evidence>
<feature type="binding site" evidence="8">
    <location>
        <begin position="8"/>
        <end position="15"/>
    </location>
    <ligand>
        <name>ATP</name>
        <dbReference type="ChEBI" id="CHEBI:30616"/>
    </ligand>
</feature>
<evidence type="ECO:0000256" key="3">
    <source>
        <dbReference type="ARBA" id="ARBA00022679"/>
    </source>
</evidence>
<dbReference type="GO" id="GO:0005829">
    <property type="term" value="C:cytosol"/>
    <property type="evidence" value="ECO:0007669"/>
    <property type="project" value="TreeGrafter"/>
</dbReference>
<evidence type="ECO:0000256" key="7">
    <source>
        <dbReference type="ARBA" id="ARBA00022840"/>
    </source>
</evidence>
<accession>A0A0Q4AX66</accession>
<evidence type="ECO:0000256" key="8">
    <source>
        <dbReference type="HAMAP-Rule" id="MF_00165"/>
    </source>
</evidence>
<dbReference type="InterPro" id="IPR018095">
    <property type="entry name" value="Thymidylate_kin_CS"/>
</dbReference>
<evidence type="ECO:0000313" key="11">
    <source>
        <dbReference type="Proteomes" id="UP000054172"/>
    </source>
</evidence>
<keyword evidence="4 8" id="KW-0545">Nucleotide biosynthesis</keyword>
<dbReference type="InterPro" id="IPR039430">
    <property type="entry name" value="Thymidylate_kin-like_dom"/>
</dbReference>
<dbReference type="GO" id="GO:0006233">
    <property type="term" value="P:dTDP biosynthetic process"/>
    <property type="evidence" value="ECO:0007669"/>
    <property type="project" value="InterPro"/>
</dbReference>
<organism evidence="10 11">
    <name type="scientific">Candidatus [Bacteroides] periocalifornicus</name>
    <dbReference type="NCBI Taxonomy" id="1702214"/>
    <lineage>
        <taxon>Bacteria</taxon>
        <taxon>Pseudomonadati</taxon>
        <taxon>Bacteroidota</taxon>
    </lineage>
</organism>
<comment type="caution">
    <text evidence="10">The sequence shown here is derived from an EMBL/GenBank/DDBJ whole genome shotgun (WGS) entry which is preliminary data.</text>
</comment>
<keyword evidence="3 8" id="KW-0808">Transferase</keyword>
<dbReference type="Proteomes" id="UP000054172">
    <property type="component" value="Unassembled WGS sequence"/>
</dbReference>
<comment type="similarity">
    <text evidence="2 8">Belongs to the thymidylate kinase family.</text>
</comment>
<dbReference type="PROSITE" id="PS01331">
    <property type="entry name" value="THYMIDYLATE_KINASE"/>
    <property type="match status" value="1"/>
</dbReference>
<dbReference type="PANTHER" id="PTHR10344">
    <property type="entry name" value="THYMIDYLATE KINASE"/>
    <property type="match status" value="1"/>
</dbReference>
<dbReference type="CDD" id="cd01672">
    <property type="entry name" value="TMPK"/>
    <property type="match status" value="1"/>
</dbReference>
<protein>
    <recommendedName>
        <fullName evidence="8">Thymidylate kinase</fullName>
        <ecNumber evidence="8">2.7.4.9</ecNumber>
    </recommendedName>
    <alternativeName>
        <fullName evidence="8">dTMP kinase</fullName>
    </alternativeName>
</protein>
<dbReference type="Pfam" id="PF02223">
    <property type="entry name" value="Thymidylate_kin"/>
    <property type="match status" value="1"/>
</dbReference>
<dbReference type="PATRIC" id="fig|1702214.3.peg.862"/>
<dbReference type="PANTHER" id="PTHR10344:SF1">
    <property type="entry name" value="THYMIDYLATE KINASE"/>
    <property type="match status" value="1"/>
</dbReference>
<dbReference type="InterPro" id="IPR018094">
    <property type="entry name" value="Thymidylate_kinase"/>
</dbReference>
<evidence type="ECO:0000256" key="5">
    <source>
        <dbReference type="ARBA" id="ARBA00022741"/>
    </source>
</evidence>
<comment type="pathway">
    <text evidence="1">Pyrimidine metabolism; dTTP biosynthesis.</text>
</comment>
<dbReference type="GO" id="GO:0005524">
    <property type="term" value="F:ATP binding"/>
    <property type="evidence" value="ECO:0007669"/>
    <property type="project" value="UniProtKB-UniRule"/>
</dbReference>
<proteinExistence type="inferred from homology"/>
<evidence type="ECO:0000256" key="2">
    <source>
        <dbReference type="ARBA" id="ARBA00009776"/>
    </source>
</evidence>